<keyword evidence="2" id="KW-1185">Reference proteome</keyword>
<sequence>MAVSVFIAATLRRYYPDYDPLKGISIEVPEGASVEELLKLLGIPSSEVKIIMVDGTHARTDTRLKGNERVALFPAVGGG</sequence>
<reference evidence="1 2" key="1">
    <citation type="submission" date="2016-10" db="EMBL/GenBank/DDBJ databases">
        <authorList>
            <person name="de Groot N.N."/>
        </authorList>
    </citation>
    <scope>NUCLEOTIDE SEQUENCE [LARGE SCALE GENOMIC DNA]</scope>
    <source>
        <strain evidence="1 2">DSM 9990</strain>
    </source>
</reference>
<dbReference type="Pfam" id="PF02597">
    <property type="entry name" value="ThiS"/>
    <property type="match status" value="1"/>
</dbReference>
<dbReference type="InterPro" id="IPR012675">
    <property type="entry name" value="Beta-grasp_dom_sf"/>
</dbReference>
<gene>
    <name evidence="1" type="ORF">SAMN05660836_02160</name>
</gene>
<dbReference type="CDD" id="cd17040">
    <property type="entry name" value="Ubl_MoaD_like"/>
    <property type="match status" value="1"/>
</dbReference>
<protein>
    <submittedName>
        <fullName evidence="1">Sulfur carrier protein ThiS (Thiamine biosynthesis)</fullName>
    </submittedName>
</protein>
<evidence type="ECO:0000313" key="1">
    <source>
        <dbReference type="EMBL" id="SFM97340.1"/>
    </source>
</evidence>
<dbReference type="Proteomes" id="UP000199611">
    <property type="component" value="Unassembled WGS sequence"/>
</dbReference>
<dbReference type="STRING" id="39841.SAMN05660836_02160"/>
<proteinExistence type="predicted"/>
<dbReference type="InterPro" id="IPR003749">
    <property type="entry name" value="ThiS/MoaD-like"/>
</dbReference>
<dbReference type="InterPro" id="IPR016155">
    <property type="entry name" value="Mopterin_synth/thiamin_S_b"/>
</dbReference>
<evidence type="ECO:0000313" key="2">
    <source>
        <dbReference type="Proteomes" id="UP000199611"/>
    </source>
</evidence>
<dbReference type="AlphaFoldDB" id="A0A1I4V8L1"/>
<dbReference type="Gene3D" id="3.10.20.30">
    <property type="match status" value="1"/>
</dbReference>
<organism evidence="1 2">
    <name type="scientific">Thermodesulforhabdus norvegica</name>
    <dbReference type="NCBI Taxonomy" id="39841"/>
    <lineage>
        <taxon>Bacteria</taxon>
        <taxon>Pseudomonadati</taxon>
        <taxon>Thermodesulfobacteriota</taxon>
        <taxon>Syntrophobacteria</taxon>
        <taxon>Syntrophobacterales</taxon>
        <taxon>Thermodesulforhabdaceae</taxon>
        <taxon>Thermodesulforhabdus</taxon>
    </lineage>
</organism>
<dbReference type="SUPFAM" id="SSF54285">
    <property type="entry name" value="MoaD/ThiS"/>
    <property type="match status" value="1"/>
</dbReference>
<name>A0A1I4V8L1_9BACT</name>
<accession>A0A1I4V8L1</accession>
<dbReference type="OrthoDB" id="9801945at2"/>
<dbReference type="RefSeq" id="WP_093395739.1">
    <property type="nucleotide sequence ID" value="NZ_FOUU01000008.1"/>
</dbReference>
<dbReference type="EMBL" id="FOUU01000008">
    <property type="protein sequence ID" value="SFM97340.1"/>
    <property type="molecule type" value="Genomic_DNA"/>
</dbReference>